<proteinExistence type="predicted"/>
<sequence>MLGRRLISLFKSSPASKLSGSAKPVDEGISKSVVRKAVTFVLFTVTGGVALSALDDLTIYHSCSSKALEKVSKNQAVIDAIGEPIAKGPWYNATLAVAHKRQSVSCTFPVSGPQGSGILQLKAVRDGDDSWFSFIRPRDWDILIMDALLHVPGNDEKHQTTRISISDFPPLACTACTDCKPQESENPEQR</sequence>
<accession>A0A6A1V7G4</accession>
<dbReference type="PANTHER" id="PTHR35114">
    <property type="entry name" value="CYTOCHROME OXIDASE COMPLEX ASSEMBLY PROTEIN"/>
    <property type="match status" value="1"/>
</dbReference>
<reference evidence="1 2" key="1">
    <citation type="journal article" date="2019" name="Plant Biotechnol. J.">
        <title>The red bayberry genome and genetic basis of sex determination.</title>
        <authorList>
            <person name="Jia H.M."/>
            <person name="Jia H.J."/>
            <person name="Cai Q.L."/>
            <person name="Wang Y."/>
            <person name="Zhao H.B."/>
            <person name="Yang W.F."/>
            <person name="Wang G.Y."/>
            <person name="Li Y.H."/>
            <person name="Zhan D.L."/>
            <person name="Shen Y.T."/>
            <person name="Niu Q.F."/>
            <person name="Chang L."/>
            <person name="Qiu J."/>
            <person name="Zhao L."/>
            <person name="Xie H.B."/>
            <person name="Fu W.Y."/>
            <person name="Jin J."/>
            <person name="Li X.W."/>
            <person name="Jiao Y."/>
            <person name="Zhou C.C."/>
            <person name="Tu T."/>
            <person name="Chai C.Y."/>
            <person name="Gao J.L."/>
            <person name="Fan L.J."/>
            <person name="van de Weg E."/>
            <person name="Wang J.Y."/>
            <person name="Gao Z.S."/>
        </authorList>
    </citation>
    <scope>NUCLEOTIDE SEQUENCE [LARGE SCALE GENOMIC DNA]</scope>
    <source>
        <tissue evidence="1">Leaves</tissue>
    </source>
</reference>
<name>A0A6A1V7G4_9ROSI</name>
<dbReference type="OrthoDB" id="535599at2759"/>
<gene>
    <name evidence="1" type="ORF">CJ030_MR6G006800</name>
</gene>
<keyword evidence="2" id="KW-1185">Reference proteome</keyword>
<comment type="caution">
    <text evidence="1">The sequence shown here is derived from an EMBL/GenBank/DDBJ whole genome shotgun (WGS) entry which is preliminary data.</text>
</comment>
<evidence type="ECO:0000313" key="1">
    <source>
        <dbReference type="EMBL" id="KAB1208782.1"/>
    </source>
</evidence>
<dbReference type="PANTHER" id="PTHR35114:SF1">
    <property type="entry name" value="CYTOCHROME OXIDASE COMPLEX ASSEMBLY PROTEIN"/>
    <property type="match status" value="1"/>
</dbReference>
<dbReference type="Proteomes" id="UP000516437">
    <property type="component" value="Chromosome 6"/>
</dbReference>
<dbReference type="AlphaFoldDB" id="A0A6A1V7G4"/>
<organism evidence="1 2">
    <name type="scientific">Morella rubra</name>
    <name type="common">Chinese bayberry</name>
    <dbReference type="NCBI Taxonomy" id="262757"/>
    <lineage>
        <taxon>Eukaryota</taxon>
        <taxon>Viridiplantae</taxon>
        <taxon>Streptophyta</taxon>
        <taxon>Embryophyta</taxon>
        <taxon>Tracheophyta</taxon>
        <taxon>Spermatophyta</taxon>
        <taxon>Magnoliopsida</taxon>
        <taxon>eudicotyledons</taxon>
        <taxon>Gunneridae</taxon>
        <taxon>Pentapetalae</taxon>
        <taxon>rosids</taxon>
        <taxon>fabids</taxon>
        <taxon>Fagales</taxon>
        <taxon>Myricaceae</taxon>
        <taxon>Morella</taxon>
    </lineage>
</organism>
<protein>
    <submittedName>
        <fullName evidence="1">Uncharacterized protein</fullName>
    </submittedName>
</protein>
<dbReference type="Pfam" id="PF08695">
    <property type="entry name" value="Coa1"/>
    <property type="match status" value="1"/>
</dbReference>
<evidence type="ECO:0000313" key="2">
    <source>
        <dbReference type="Proteomes" id="UP000516437"/>
    </source>
</evidence>
<dbReference type="EMBL" id="RXIC02000024">
    <property type="protein sequence ID" value="KAB1208782.1"/>
    <property type="molecule type" value="Genomic_DNA"/>
</dbReference>
<dbReference type="InterPro" id="IPR014807">
    <property type="entry name" value="Coa1"/>
</dbReference>